<keyword evidence="8" id="KW-1185">Reference proteome</keyword>
<feature type="transmembrane region" description="Helical" evidence="6">
    <location>
        <begin position="187"/>
        <end position="205"/>
    </location>
</feature>
<dbReference type="PANTHER" id="PTHR30482">
    <property type="entry name" value="HIGH-AFFINITY BRANCHED-CHAIN AMINO ACID TRANSPORT SYSTEM PERMEASE"/>
    <property type="match status" value="1"/>
</dbReference>
<comment type="subcellular location">
    <subcellularLocation>
        <location evidence="1">Cell membrane</location>
        <topology evidence="1">Multi-pass membrane protein</topology>
    </subcellularLocation>
</comment>
<keyword evidence="2" id="KW-1003">Cell membrane</keyword>
<dbReference type="Proteomes" id="UP000198796">
    <property type="component" value="Unassembled WGS sequence"/>
</dbReference>
<sequence>MMSVVSETLTGDAASSVLEARRAHNEKLAAKSDKARAIWFPIALLLLLLALPALQVIGNFNYVLHLVLFTACYVTMASGWNILGGFTGYISLGHNVFFAIGGYFAGMILARYGISTILMAPFAGLLCAAVGYLIGRVTLKTRGPSFIISSLALVMIARILFDHWKFVGGANGVALPANDLSVEWAKLPYYYAFVVLAAFSVWLSYKIKHSKFGLGLRAISKDEIKAESAGIDTRTYKVLAFAISGALVGMAGAIWGEYLTYIRPNIFLIILVSVNMVLMCILGGKGTIAGPVIGAIMIIAFNELFVATLGASEINILATGLLMVIVLLFFPQGIVGTLAKHHKLPRILNWD</sequence>
<dbReference type="InterPro" id="IPR043428">
    <property type="entry name" value="LivM-like"/>
</dbReference>
<dbReference type="RefSeq" id="WP_245752423.1">
    <property type="nucleotide sequence ID" value="NZ_FOJU01000001.1"/>
</dbReference>
<evidence type="ECO:0000256" key="5">
    <source>
        <dbReference type="ARBA" id="ARBA00023136"/>
    </source>
</evidence>
<name>A0A1I0V2H6_9RHOB</name>
<feature type="transmembrane region" description="Helical" evidence="6">
    <location>
        <begin position="288"/>
        <end position="310"/>
    </location>
</feature>
<evidence type="ECO:0000313" key="7">
    <source>
        <dbReference type="EMBL" id="SFA70452.1"/>
    </source>
</evidence>
<feature type="transmembrane region" description="Helical" evidence="6">
    <location>
        <begin position="316"/>
        <end position="339"/>
    </location>
</feature>
<dbReference type="CDD" id="cd06581">
    <property type="entry name" value="TM_PBP1_LivM_like"/>
    <property type="match status" value="1"/>
</dbReference>
<accession>A0A1I0V2H6</accession>
<feature type="transmembrane region" description="Helical" evidence="6">
    <location>
        <begin position="120"/>
        <end position="139"/>
    </location>
</feature>
<dbReference type="STRING" id="871651.SAMN05421688_0222"/>
<proteinExistence type="predicted"/>
<feature type="transmembrane region" description="Helical" evidence="6">
    <location>
        <begin position="37"/>
        <end position="57"/>
    </location>
</feature>
<evidence type="ECO:0000313" key="8">
    <source>
        <dbReference type="Proteomes" id="UP000198796"/>
    </source>
</evidence>
<feature type="transmembrane region" description="Helical" evidence="6">
    <location>
        <begin position="261"/>
        <end position="281"/>
    </location>
</feature>
<feature type="transmembrane region" description="Helical" evidence="6">
    <location>
        <begin position="63"/>
        <end position="83"/>
    </location>
</feature>
<dbReference type="Pfam" id="PF02653">
    <property type="entry name" value="BPD_transp_2"/>
    <property type="match status" value="1"/>
</dbReference>
<evidence type="ECO:0000256" key="4">
    <source>
        <dbReference type="ARBA" id="ARBA00022989"/>
    </source>
</evidence>
<keyword evidence="4 6" id="KW-1133">Transmembrane helix</keyword>
<reference evidence="7 8" key="1">
    <citation type="submission" date="2016-10" db="EMBL/GenBank/DDBJ databases">
        <authorList>
            <person name="de Groot N.N."/>
        </authorList>
    </citation>
    <scope>NUCLEOTIDE SEQUENCE [LARGE SCALE GENOMIC DNA]</scope>
    <source>
        <strain evidence="7 8">DSM 29316</strain>
    </source>
</reference>
<evidence type="ECO:0000256" key="1">
    <source>
        <dbReference type="ARBA" id="ARBA00004651"/>
    </source>
</evidence>
<keyword evidence="3 6" id="KW-0812">Transmembrane</keyword>
<organism evidence="7 8">
    <name type="scientific">Poseidonocella pacifica</name>
    <dbReference type="NCBI Taxonomy" id="871651"/>
    <lineage>
        <taxon>Bacteria</taxon>
        <taxon>Pseudomonadati</taxon>
        <taxon>Pseudomonadota</taxon>
        <taxon>Alphaproteobacteria</taxon>
        <taxon>Rhodobacterales</taxon>
        <taxon>Roseobacteraceae</taxon>
        <taxon>Poseidonocella</taxon>
    </lineage>
</organism>
<evidence type="ECO:0000256" key="2">
    <source>
        <dbReference type="ARBA" id="ARBA00022475"/>
    </source>
</evidence>
<dbReference type="PANTHER" id="PTHR30482:SF10">
    <property type="entry name" value="HIGH-AFFINITY BRANCHED-CHAIN AMINO ACID TRANSPORT PROTEIN BRAE"/>
    <property type="match status" value="1"/>
</dbReference>
<evidence type="ECO:0000256" key="3">
    <source>
        <dbReference type="ARBA" id="ARBA00022692"/>
    </source>
</evidence>
<keyword evidence="5 6" id="KW-0472">Membrane</keyword>
<dbReference type="AlphaFoldDB" id="A0A1I0V2H6"/>
<gene>
    <name evidence="7" type="ORF">SAMN05421688_0222</name>
</gene>
<feature type="transmembrane region" description="Helical" evidence="6">
    <location>
        <begin position="95"/>
        <end position="114"/>
    </location>
</feature>
<protein>
    <submittedName>
        <fullName evidence="7">Amino acid/amide ABC transporter membrane protein 2, HAAT family</fullName>
    </submittedName>
</protein>
<dbReference type="GO" id="GO:0005886">
    <property type="term" value="C:plasma membrane"/>
    <property type="evidence" value="ECO:0007669"/>
    <property type="project" value="UniProtKB-SubCell"/>
</dbReference>
<dbReference type="GO" id="GO:0015658">
    <property type="term" value="F:branched-chain amino acid transmembrane transporter activity"/>
    <property type="evidence" value="ECO:0007669"/>
    <property type="project" value="InterPro"/>
</dbReference>
<dbReference type="InterPro" id="IPR001851">
    <property type="entry name" value="ABC_transp_permease"/>
</dbReference>
<feature type="transmembrane region" description="Helical" evidence="6">
    <location>
        <begin position="238"/>
        <end position="255"/>
    </location>
</feature>
<dbReference type="EMBL" id="FOJU01000001">
    <property type="protein sequence ID" value="SFA70452.1"/>
    <property type="molecule type" value="Genomic_DNA"/>
</dbReference>
<evidence type="ECO:0000256" key="6">
    <source>
        <dbReference type="SAM" id="Phobius"/>
    </source>
</evidence>
<feature type="transmembrane region" description="Helical" evidence="6">
    <location>
        <begin position="146"/>
        <end position="167"/>
    </location>
</feature>